<feature type="compositionally biased region" description="Low complexity" evidence="2">
    <location>
        <begin position="140"/>
        <end position="149"/>
    </location>
</feature>
<evidence type="ECO:0000256" key="1">
    <source>
        <dbReference type="SAM" id="Coils"/>
    </source>
</evidence>
<feature type="coiled-coil region" evidence="1">
    <location>
        <begin position="436"/>
        <end position="515"/>
    </location>
</feature>
<evidence type="ECO:0000313" key="3">
    <source>
        <dbReference type="EMBL" id="MED6194565.1"/>
    </source>
</evidence>
<evidence type="ECO:0000313" key="4">
    <source>
        <dbReference type="Proteomes" id="UP001341840"/>
    </source>
</evidence>
<comment type="caution">
    <text evidence="3">The sequence shown here is derived from an EMBL/GenBank/DDBJ whole genome shotgun (WGS) entry which is preliminary data.</text>
</comment>
<protein>
    <submittedName>
        <fullName evidence="3">Uncharacterized protein</fullName>
    </submittedName>
</protein>
<feature type="region of interest" description="Disordered" evidence="2">
    <location>
        <begin position="325"/>
        <end position="362"/>
    </location>
</feature>
<dbReference type="EMBL" id="JASCZI010211570">
    <property type="protein sequence ID" value="MED6194565.1"/>
    <property type="molecule type" value="Genomic_DNA"/>
</dbReference>
<feature type="compositionally biased region" description="Polar residues" evidence="2">
    <location>
        <begin position="192"/>
        <end position="215"/>
    </location>
</feature>
<accession>A0ABU6X933</accession>
<reference evidence="3 4" key="1">
    <citation type="journal article" date="2023" name="Plants (Basel)">
        <title>Bridging the Gap: Combining Genomics and Transcriptomics Approaches to Understand Stylosanthes scabra, an Orphan Legume from the Brazilian Caatinga.</title>
        <authorList>
            <person name="Ferreira-Neto J.R.C."/>
            <person name="da Silva M.D."/>
            <person name="Binneck E."/>
            <person name="de Melo N.F."/>
            <person name="da Silva R.H."/>
            <person name="de Melo A.L.T.M."/>
            <person name="Pandolfi V."/>
            <person name="Bustamante F.O."/>
            <person name="Brasileiro-Vidal A.C."/>
            <person name="Benko-Iseppon A.M."/>
        </authorList>
    </citation>
    <scope>NUCLEOTIDE SEQUENCE [LARGE SCALE GENOMIC DNA]</scope>
    <source>
        <tissue evidence="3">Leaves</tissue>
    </source>
</reference>
<proteinExistence type="predicted"/>
<name>A0ABU6X933_9FABA</name>
<feature type="region of interest" description="Disordered" evidence="2">
    <location>
        <begin position="56"/>
        <end position="223"/>
    </location>
</feature>
<gene>
    <name evidence="3" type="ORF">PIB30_029722</name>
</gene>
<sequence>MAENLLTRTFYDPLDCEPSGFVTRGFIKWWDAYFKQYNRSLDDIIKGATEKTNQIKAAEEAAEKERKEKEAEKETVEGSTKETHTKKKVRKRKSKSSKTASKRTKPNPKKRIQTSDIPEELIPSGVNLKSASISEKTRPSESIQSSSEGSSREVSSKSKELTNSKKSKQTKQIADNIDESIDPGYELLPTDDQVQNQNPPQSEESSKGYSRSPTPENIDGFNAENVKKVSNLEVNNPSSTLTNKGILQKVVPLTPNIPIQPGTNRGIPIDPRVQFQERLEEVRAENVRRVKKSVRPLPSIPVIDIEADDELEDLLKVISKTKAGSEHVVSNSENKSLQQPPQSSQPQPEKESSSIQQARNASMQKTILKSTAGKMIELIDQPLETLQKDAYWNNELVVFTSFNLRLKAALVKENCEALATAESDLKEKEVFYEKHLKDANIMLEGLSTEKETLVKKLAEIQAQIQEIDNKTSKIKKPLDRIQGKKVKIQDKLSEIKENQKLNEEDLKNIQKEEDEETQLFRNMCDEKIQLKETLQLFLKEIDG</sequence>
<feature type="compositionally biased region" description="Basic and acidic residues" evidence="2">
    <location>
        <begin position="150"/>
        <end position="163"/>
    </location>
</feature>
<feature type="compositionally biased region" description="Basic and acidic residues" evidence="2">
    <location>
        <begin position="57"/>
        <end position="83"/>
    </location>
</feature>
<evidence type="ECO:0000256" key="2">
    <source>
        <dbReference type="SAM" id="MobiDB-lite"/>
    </source>
</evidence>
<feature type="compositionally biased region" description="Low complexity" evidence="2">
    <location>
        <begin position="335"/>
        <end position="357"/>
    </location>
</feature>
<feature type="compositionally biased region" description="Basic residues" evidence="2">
    <location>
        <begin position="84"/>
        <end position="112"/>
    </location>
</feature>
<keyword evidence="4" id="KW-1185">Reference proteome</keyword>
<keyword evidence="1" id="KW-0175">Coiled coil</keyword>
<dbReference type="Proteomes" id="UP001341840">
    <property type="component" value="Unassembled WGS sequence"/>
</dbReference>
<organism evidence="3 4">
    <name type="scientific">Stylosanthes scabra</name>
    <dbReference type="NCBI Taxonomy" id="79078"/>
    <lineage>
        <taxon>Eukaryota</taxon>
        <taxon>Viridiplantae</taxon>
        <taxon>Streptophyta</taxon>
        <taxon>Embryophyta</taxon>
        <taxon>Tracheophyta</taxon>
        <taxon>Spermatophyta</taxon>
        <taxon>Magnoliopsida</taxon>
        <taxon>eudicotyledons</taxon>
        <taxon>Gunneridae</taxon>
        <taxon>Pentapetalae</taxon>
        <taxon>rosids</taxon>
        <taxon>fabids</taxon>
        <taxon>Fabales</taxon>
        <taxon>Fabaceae</taxon>
        <taxon>Papilionoideae</taxon>
        <taxon>50 kb inversion clade</taxon>
        <taxon>dalbergioids sensu lato</taxon>
        <taxon>Dalbergieae</taxon>
        <taxon>Pterocarpus clade</taxon>
        <taxon>Stylosanthes</taxon>
    </lineage>
</organism>